<dbReference type="InParanoid" id="J8ZR03"/>
<organism evidence="2 3">
    <name type="scientific">Edhazardia aedis (strain USNM 41457)</name>
    <name type="common">Microsporidian parasite</name>
    <dbReference type="NCBI Taxonomy" id="1003232"/>
    <lineage>
        <taxon>Eukaryota</taxon>
        <taxon>Fungi</taxon>
        <taxon>Fungi incertae sedis</taxon>
        <taxon>Microsporidia</taxon>
        <taxon>Edhazardia</taxon>
    </lineage>
</organism>
<feature type="chain" id="PRO_5003820793" evidence="1">
    <location>
        <begin position="17"/>
        <end position="410"/>
    </location>
</feature>
<evidence type="ECO:0000256" key="1">
    <source>
        <dbReference type="SAM" id="SignalP"/>
    </source>
</evidence>
<comment type="caution">
    <text evidence="2">The sequence shown here is derived from an EMBL/GenBank/DDBJ whole genome shotgun (WGS) entry which is preliminary data.</text>
</comment>
<reference evidence="2 3" key="1">
    <citation type="submission" date="2011-08" db="EMBL/GenBank/DDBJ databases">
        <authorList>
            <person name="Liu Z.J."/>
            <person name="Shi F.L."/>
            <person name="Lu J.Q."/>
            <person name="Li M."/>
            <person name="Wang Z.L."/>
        </authorList>
    </citation>
    <scope>NUCLEOTIDE SEQUENCE [LARGE SCALE GENOMIC DNA]</scope>
    <source>
        <strain evidence="2 3">USNM 41457</strain>
    </source>
</reference>
<keyword evidence="1" id="KW-0732">Signal</keyword>
<sequence length="410" mass="48570">MKILLFFCMFLTSGKEETPTTKSIIKSLLALLEGEHMDKNVMKIKKNDEIAENELETQVLRKDVIDYDDYNASLRFKLCEWLKKAADFLESAYYISKGGKKVLGILDKLIQDLKFELSEWLNKDSWNSLTNEFIYLTISQEQILENTSTTKKIKSEKDSFKSYWTNFDEIFEIVIEKFLHNTETQVFLYTILTAQDTIFKTSENRIERSISKSTQQQERGSFEKLFRVLKCLETKEQKNMMSNREKENSEFLKLTIKVIVKLEYVLMTIVHAIKVPIKETNLNIEDENIFDLEKIFLKYINATLKIHRGIFSNTDVSKRPQKEDTYENQQKSNIIDDNNLILVFSVLTMYFSNFDYILEHSLYNDCDVKESMFKTKQFLLTLLLRIKDVRKKEYIEKKLKEIEEICKLHI</sequence>
<dbReference type="EMBL" id="AFBI03000089">
    <property type="protein sequence ID" value="EJW02108.1"/>
    <property type="molecule type" value="Genomic_DNA"/>
</dbReference>
<proteinExistence type="predicted"/>
<protein>
    <submittedName>
        <fullName evidence="2">Uncharacterized protein</fullName>
    </submittedName>
</protein>
<reference evidence="3" key="2">
    <citation type="submission" date="2015-07" db="EMBL/GenBank/DDBJ databases">
        <title>Contrasting host-pathogen interactions and genome evolution in two generalist and specialist microsporidian pathogens of mosquitoes.</title>
        <authorList>
            <consortium name="The Broad Institute Genomics Platform"/>
            <consortium name="The Broad Institute Genome Sequencing Center for Infectious Disease"/>
            <person name="Cuomo C.A."/>
            <person name="Sanscrainte N.D."/>
            <person name="Goldberg J.M."/>
            <person name="Heiman D."/>
            <person name="Young S."/>
            <person name="Zeng Q."/>
            <person name="Becnel J.J."/>
            <person name="Birren B.W."/>
        </authorList>
    </citation>
    <scope>NUCLEOTIDE SEQUENCE [LARGE SCALE GENOMIC DNA]</scope>
    <source>
        <strain evidence="3">USNM 41457</strain>
    </source>
</reference>
<dbReference type="AlphaFoldDB" id="J8ZR03"/>
<evidence type="ECO:0000313" key="3">
    <source>
        <dbReference type="Proteomes" id="UP000003163"/>
    </source>
</evidence>
<accession>J8ZR03</accession>
<keyword evidence="3" id="KW-1185">Reference proteome</keyword>
<dbReference type="HOGENOM" id="CLU_670898_0_0_1"/>
<dbReference type="Proteomes" id="UP000003163">
    <property type="component" value="Unassembled WGS sequence"/>
</dbReference>
<gene>
    <name evidence="2" type="ORF">EDEG_03440</name>
</gene>
<evidence type="ECO:0000313" key="2">
    <source>
        <dbReference type="EMBL" id="EJW02108.1"/>
    </source>
</evidence>
<feature type="signal peptide" evidence="1">
    <location>
        <begin position="1"/>
        <end position="16"/>
    </location>
</feature>
<name>J8ZR03_EDHAE</name>
<dbReference type="VEuPathDB" id="MicrosporidiaDB:EDEG_03440"/>